<dbReference type="SUPFAM" id="SSF103473">
    <property type="entry name" value="MFS general substrate transporter"/>
    <property type="match status" value="2"/>
</dbReference>
<evidence type="ECO:0000256" key="2">
    <source>
        <dbReference type="ARBA" id="ARBA00022448"/>
    </source>
</evidence>
<dbReference type="AlphaFoldDB" id="A0A3N5C5W2"/>
<dbReference type="PRINTS" id="PR01036">
    <property type="entry name" value="TCRTETB"/>
</dbReference>
<sequence>MSDKRRRLIVSILLVSAFVAILNQTLLNVALPEIMESLGVNATKAQWLMTGFMLVNGIMIPTTAFLMDKFSTRFLFVFAMGMFSVGTIIAAFAPVFEVLLLARIIQAMGAGIIMPLMQYVLFSVYPPERRGSAMGLAGLVISFAPAIGPSMAGFLVDEYTWRSPFYIIIPISLTSLVFGYLKLEDVSDKDEVYLDILSIIMSTIGFGSILYGFSMAGTLGIQSVTVIISILLGVIVLALFFIRQLKLEHPFLNVRVLKYPLFFITTLAGMICMMSMIGPQLLLPMYIQDIRGYSALHSGLVLLPGAILMGLMSVVTGRLYDKYGAKWLSLIGFSLIVLTSIMLGMLSESTSYYYVMVMYTVRAFAVAMVNMPIATAGLNSLPRVLISHGTAVANALRTVAGSIGTALLVTIMSLVALNEQQAGTHMKHSMIVGIDYAFYTAAIIAFIGLVLSWFIKNEKPNLN</sequence>
<evidence type="ECO:0000256" key="1">
    <source>
        <dbReference type="ARBA" id="ARBA00004651"/>
    </source>
</evidence>
<dbReference type="CDD" id="cd17503">
    <property type="entry name" value="MFS_LmrB_MDR_like"/>
    <property type="match status" value="1"/>
</dbReference>
<name>A0A3N5C5W2_9BACL</name>
<feature type="transmembrane region" description="Helical" evidence="7">
    <location>
        <begin position="193"/>
        <end position="213"/>
    </location>
</feature>
<evidence type="ECO:0000259" key="8">
    <source>
        <dbReference type="PROSITE" id="PS50850"/>
    </source>
</evidence>
<reference evidence="9 10" key="1">
    <citation type="submission" date="2018-11" db="EMBL/GenBank/DDBJ databases">
        <title>Genomic Encyclopedia of Type Strains, Phase IV (KMG-IV): sequencing the most valuable type-strain genomes for metagenomic binning, comparative biology and taxonomic classification.</title>
        <authorList>
            <person name="Goeker M."/>
        </authorList>
    </citation>
    <scope>NUCLEOTIDE SEQUENCE [LARGE SCALE GENOMIC DNA]</scope>
    <source>
        <strain evidence="9 10">DSM 29158</strain>
    </source>
</reference>
<dbReference type="InterPro" id="IPR011701">
    <property type="entry name" value="MFS"/>
</dbReference>
<keyword evidence="4 7" id="KW-0812">Transmembrane</keyword>
<feature type="transmembrane region" description="Helical" evidence="7">
    <location>
        <begin position="47"/>
        <end position="67"/>
    </location>
</feature>
<comment type="caution">
    <text evidence="9">The sequence shown here is derived from an EMBL/GenBank/DDBJ whole genome shotgun (WGS) entry which is preliminary data.</text>
</comment>
<evidence type="ECO:0000313" key="9">
    <source>
        <dbReference type="EMBL" id="RPF54802.1"/>
    </source>
</evidence>
<evidence type="ECO:0000256" key="7">
    <source>
        <dbReference type="SAM" id="Phobius"/>
    </source>
</evidence>
<feature type="transmembrane region" description="Helical" evidence="7">
    <location>
        <begin position="261"/>
        <end position="283"/>
    </location>
</feature>
<evidence type="ECO:0000256" key="4">
    <source>
        <dbReference type="ARBA" id="ARBA00022692"/>
    </source>
</evidence>
<protein>
    <submittedName>
        <fullName evidence="9">DHA2 family multidrug resistance protein-like MFS transporter</fullName>
    </submittedName>
</protein>
<dbReference type="InterPro" id="IPR004638">
    <property type="entry name" value="EmrB-like"/>
</dbReference>
<dbReference type="Proteomes" id="UP000277108">
    <property type="component" value="Unassembled WGS sequence"/>
</dbReference>
<dbReference type="EMBL" id="RKRK01000005">
    <property type="protein sequence ID" value="RPF54802.1"/>
    <property type="molecule type" value="Genomic_DNA"/>
</dbReference>
<dbReference type="PANTHER" id="PTHR42718">
    <property type="entry name" value="MAJOR FACILITATOR SUPERFAMILY MULTIDRUG TRANSPORTER MFSC"/>
    <property type="match status" value="1"/>
</dbReference>
<feature type="transmembrane region" description="Helical" evidence="7">
    <location>
        <begin position="133"/>
        <end position="152"/>
    </location>
</feature>
<keyword evidence="3" id="KW-1003">Cell membrane</keyword>
<evidence type="ECO:0000256" key="3">
    <source>
        <dbReference type="ARBA" id="ARBA00022475"/>
    </source>
</evidence>
<dbReference type="PANTHER" id="PTHR42718:SF24">
    <property type="entry name" value="MAJOR FACILITATOR SUPERFAMILY (MFS) PROFILE DOMAIN-CONTAINING PROTEIN"/>
    <property type="match status" value="1"/>
</dbReference>
<feature type="transmembrane region" description="Helical" evidence="7">
    <location>
        <begin position="327"/>
        <end position="346"/>
    </location>
</feature>
<feature type="transmembrane region" description="Helical" evidence="7">
    <location>
        <begin position="295"/>
        <end position="315"/>
    </location>
</feature>
<keyword evidence="2" id="KW-0813">Transport</keyword>
<proteinExistence type="predicted"/>
<dbReference type="NCBIfam" id="TIGR00711">
    <property type="entry name" value="efflux_EmrB"/>
    <property type="match status" value="1"/>
</dbReference>
<evidence type="ECO:0000313" key="10">
    <source>
        <dbReference type="Proteomes" id="UP000277108"/>
    </source>
</evidence>
<evidence type="ECO:0000256" key="6">
    <source>
        <dbReference type="ARBA" id="ARBA00023136"/>
    </source>
</evidence>
<feature type="transmembrane region" description="Helical" evidence="7">
    <location>
        <begin position="100"/>
        <end position="121"/>
    </location>
</feature>
<feature type="transmembrane region" description="Helical" evidence="7">
    <location>
        <begin position="436"/>
        <end position="455"/>
    </location>
</feature>
<dbReference type="GO" id="GO:0005886">
    <property type="term" value="C:plasma membrane"/>
    <property type="evidence" value="ECO:0007669"/>
    <property type="project" value="UniProtKB-SubCell"/>
</dbReference>
<accession>A0A3N5C5W2</accession>
<dbReference type="PROSITE" id="PS50850">
    <property type="entry name" value="MFS"/>
    <property type="match status" value="1"/>
</dbReference>
<dbReference type="InterPro" id="IPR020846">
    <property type="entry name" value="MFS_dom"/>
</dbReference>
<feature type="transmembrane region" description="Helical" evidence="7">
    <location>
        <begin position="74"/>
        <end position="94"/>
    </location>
</feature>
<dbReference type="RefSeq" id="WP_170152810.1">
    <property type="nucleotide sequence ID" value="NZ_RKRK01000005.1"/>
</dbReference>
<feature type="transmembrane region" description="Helical" evidence="7">
    <location>
        <begin position="219"/>
        <end position="241"/>
    </location>
</feature>
<feature type="domain" description="Major facilitator superfamily (MFS) profile" evidence="8">
    <location>
        <begin position="9"/>
        <end position="460"/>
    </location>
</feature>
<keyword evidence="10" id="KW-1185">Reference proteome</keyword>
<keyword evidence="6 7" id="KW-0472">Membrane</keyword>
<organism evidence="9 10">
    <name type="scientific">Abyssicoccus albus</name>
    <dbReference type="NCBI Taxonomy" id="1817405"/>
    <lineage>
        <taxon>Bacteria</taxon>
        <taxon>Bacillati</taxon>
        <taxon>Bacillota</taxon>
        <taxon>Bacilli</taxon>
        <taxon>Bacillales</taxon>
        <taxon>Abyssicoccaceae</taxon>
    </lineage>
</organism>
<evidence type="ECO:0000256" key="5">
    <source>
        <dbReference type="ARBA" id="ARBA00022989"/>
    </source>
</evidence>
<dbReference type="GO" id="GO:0022857">
    <property type="term" value="F:transmembrane transporter activity"/>
    <property type="evidence" value="ECO:0007669"/>
    <property type="project" value="InterPro"/>
</dbReference>
<feature type="transmembrane region" description="Helical" evidence="7">
    <location>
        <begin position="395"/>
        <end position="416"/>
    </location>
</feature>
<feature type="transmembrane region" description="Helical" evidence="7">
    <location>
        <begin position="164"/>
        <end position="181"/>
    </location>
</feature>
<feature type="transmembrane region" description="Helical" evidence="7">
    <location>
        <begin position="352"/>
        <end position="374"/>
    </location>
</feature>
<comment type="subcellular location">
    <subcellularLocation>
        <location evidence="1">Cell membrane</location>
        <topology evidence="1">Multi-pass membrane protein</topology>
    </subcellularLocation>
</comment>
<keyword evidence="5 7" id="KW-1133">Transmembrane helix</keyword>
<dbReference type="Gene3D" id="1.20.1250.20">
    <property type="entry name" value="MFS general substrate transporter like domains"/>
    <property type="match status" value="2"/>
</dbReference>
<dbReference type="InterPro" id="IPR036259">
    <property type="entry name" value="MFS_trans_sf"/>
</dbReference>
<gene>
    <name evidence="9" type="ORF">EDD62_1579</name>
</gene>
<dbReference type="Pfam" id="PF07690">
    <property type="entry name" value="MFS_1"/>
    <property type="match status" value="1"/>
</dbReference>